<dbReference type="PANTHER" id="PTHR12748">
    <property type="entry name" value="ORIGIN RECOGNITION COMPLEX SUBUNIT 3"/>
    <property type="match status" value="1"/>
</dbReference>
<evidence type="ECO:0000256" key="1">
    <source>
        <dbReference type="ARBA" id="ARBA00004123"/>
    </source>
</evidence>
<feature type="compositionally biased region" description="Polar residues" evidence="6">
    <location>
        <begin position="849"/>
        <end position="865"/>
    </location>
</feature>
<evidence type="ECO:0000256" key="3">
    <source>
        <dbReference type="ARBA" id="ARBA00022705"/>
    </source>
</evidence>
<dbReference type="InterPro" id="IPR040855">
    <property type="entry name" value="ORC_WH_C"/>
</dbReference>
<dbReference type="STRING" id="246404.A0A507FAG8"/>
<evidence type="ECO:0000313" key="12">
    <source>
        <dbReference type="Proteomes" id="UP000320333"/>
    </source>
</evidence>
<evidence type="ECO:0008006" key="13">
    <source>
        <dbReference type="Google" id="ProtNLM"/>
    </source>
</evidence>
<evidence type="ECO:0000256" key="7">
    <source>
        <dbReference type="SAM" id="Phobius"/>
    </source>
</evidence>
<evidence type="ECO:0000256" key="4">
    <source>
        <dbReference type="ARBA" id="ARBA00023125"/>
    </source>
</evidence>
<dbReference type="SUPFAM" id="SSF82199">
    <property type="entry name" value="SET domain"/>
    <property type="match status" value="1"/>
</dbReference>
<feature type="region of interest" description="Disordered" evidence="6">
    <location>
        <begin position="849"/>
        <end position="874"/>
    </location>
</feature>
<evidence type="ECO:0000256" key="6">
    <source>
        <dbReference type="SAM" id="MobiDB-lite"/>
    </source>
</evidence>
<comment type="similarity">
    <text evidence="2">Belongs to the ORC3 family.</text>
</comment>
<organism evidence="11 12">
    <name type="scientific">Chytriomyces confervae</name>
    <dbReference type="NCBI Taxonomy" id="246404"/>
    <lineage>
        <taxon>Eukaryota</taxon>
        <taxon>Fungi</taxon>
        <taxon>Fungi incertae sedis</taxon>
        <taxon>Chytridiomycota</taxon>
        <taxon>Chytridiomycota incertae sedis</taxon>
        <taxon>Chytridiomycetes</taxon>
        <taxon>Chytridiales</taxon>
        <taxon>Chytriomycetaceae</taxon>
        <taxon>Chytriomyces</taxon>
    </lineage>
</organism>
<proteinExistence type="inferred from homology"/>
<keyword evidence="7" id="KW-0472">Membrane</keyword>
<feature type="transmembrane region" description="Helical" evidence="7">
    <location>
        <begin position="881"/>
        <end position="903"/>
    </location>
</feature>
<dbReference type="Pfam" id="PF09273">
    <property type="entry name" value="Rubis-subs-bind"/>
    <property type="match status" value="1"/>
</dbReference>
<name>A0A507FAG8_9FUNG</name>
<comment type="caution">
    <text evidence="11">The sequence shown here is derived from an EMBL/GenBank/DDBJ whole genome shotgun (WGS) entry which is preliminary data.</text>
</comment>
<dbReference type="Gene3D" id="3.90.1420.10">
    <property type="entry name" value="Rubisco LSMT, substrate-binding domain"/>
    <property type="match status" value="1"/>
</dbReference>
<dbReference type="InterPro" id="IPR036464">
    <property type="entry name" value="Rubisco_LSMT_subst-bd_sf"/>
</dbReference>
<dbReference type="OrthoDB" id="10265211at2759"/>
<dbReference type="PANTHER" id="PTHR12748:SF0">
    <property type="entry name" value="ORIGIN RECOGNITION COMPLEX SUBUNIT 3"/>
    <property type="match status" value="1"/>
</dbReference>
<dbReference type="GO" id="GO:0031261">
    <property type="term" value="C:DNA replication preinitiation complex"/>
    <property type="evidence" value="ECO:0007669"/>
    <property type="project" value="TreeGrafter"/>
</dbReference>
<dbReference type="EMBL" id="QEAP01000216">
    <property type="protein sequence ID" value="TPX72590.1"/>
    <property type="molecule type" value="Genomic_DNA"/>
</dbReference>
<feature type="region of interest" description="Disordered" evidence="6">
    <location>
        <begin position="580"/>
        <end position="602"/>
    </location>
</feature>
<keyword evidence="7" id="KW-0812">Transmembrane</keyword>
<accession>A0A507FAG8</accession>
<evidence type="ECO:0000256" key="2">
    <source>
        <dbReference type="ARBA" id="ARBA00010977"/>
    </source>
</evidence>
<dbReference type="GO" id="GO:0005664">
    <property type="term" value="C:nuclear origin of replication recognition complex"/>
    <property type="evidence" value="ECO:0007669"/>
    <property type="project" value="InterPro"/>
</dbReference>
<feature type="domain" description="Rubisco LSMT substrate-binding" evidence="9">
    <location>
        <begin position="1206"/>
        <end position="1279"/>
    </location>
</feature>
<dbReference type="InterPro" id="IPR015353">
    <property type="entry name" value="Rubisco_LSMT_subst-bd"/>
</dbReference>
<protein>
    <recommendedName>
        <fullName evidence="13">SET domain-containing protein</fullName>
    </recommendedName>
</protein>
<evidence type="ECO:0000259" key="8">
    <source>
        <dbReference type="Pfam" id="PF07034"/>
    </source>
</evidence>
<dbReference type="Pfam" id="PF07034">
    <property type="entry name" value="ORC3_N"/>
    <property type="match status" value="1"/>
</dbReference>
<dbReference type="InterPro" id="IPR046341">
    <property type="entry name" value="SET_dom_sf"/>
</dbReference>
<evidence type="ECO:0000313" key="11">
    <source>
        <dbReference type="EMBL" id="TPX72590.1"/>
    </source>
</evidence>
<dbReference type="Pfam" id="PF18137">
    <property type="entry name" value="WHD_ORC"/>
    <property type="match status" value="1"/>
</dbReference>
<gene>
    <name evidence="11" type="ORF">CcCBS67573_g05733</name>
</gene>
<dbReference type="InterPro" id="IPR045667">
    <property type="entry name" value="ORC3_N"/>
</dbReference>
<keyword evidence="5" id="KW-0539">Nucleus</keyword>
<dbReference type="Proteomes" id="UP000320333">
    <property type="component" value="Unassembled WGS sequence"/>
</dbReference>
<keyword evidence="7" id="KW-1133">Transmembrane helix</keyword>
<evidence type="ECO:0000259" key="10">
    <source>
        <dbReference type="Pfam" id="PF18137"/>
    </source>
</evidence>
<keyword evidence="12" id="KW-1185">Reference proteome</keyword>
<feature type="domain" description="Origin recognition complex subunit 3 N-terminal" evidence="8">
    <location>
        <begin position="60"/>
        <end position="402"/>
    </location>
</feature>
<keyword evidence="4" id="KW-0238">DNA-binding</keyword>
<dbReference type="SUPFAM" id="SSF81822">
    <property type="entry name" value="RuBisCo LSMT C-terminal, substrate-binding domain"/>
    <property type="match status" value="1"/>
</dbReference>
<comment type="subcellular location">
    <subcellularLocation>
        <location evidence="1">Nucleus</location>
    </subcellularLocation>
</comment>
<dbReference type="GO" id="GO:0005656">
    <property type="term" value="C:nuclear pre-replicative complex"/>
    <property type="evidence" value="ECO:0007669"/>
    <property type="project" value="TreeGrafter"/>
</dbReference>
<reference evidence="11 12" key="1">
    <citation type="journal article" date="2019" name="Sci. Rep.">
        <title>Comparative genomics of chytrid fungi reveal insights into the obligate biotrophic and pathogenic lifestyle of Synchytrium endobioticum.</title>
        <authorList>
            <person name="van de Vossenberg B.T.L.H."/>
            <person name="Warris S."/>
            <person name="Nguyen H.D.T."/>
            <person name="van Gent-Pelzer M.P.E."/>
            <person name="Joly D.L."/>
            <person name="van de Geest H.C."/>
            <person name="Bonants P.J.M."/>
            <person name="Smith D.S."/>
            <person name="Levesque C.A."/>
            <person name="van der Lee T.A.J."/>
        </authorList>
    </citation>
    <scope>NUCLEOTIDE SEQUENCE [LARGE SCALE GENOMIC DNA]</scope>
    <source>
        <strain evidence="11 12">CBS 675.73</strain>
    </source>
</reference>
<keyword evidence="3" id="KW-0235">DNA replication</keyword>
<dbReference type="Gene3D" id="3.90.1410.10">
    <property type="entry name" value="set domain protein methyltransferase, domain 1"/>
    <property type="match status" value="1"/>
</dbReference>
<dbReference type="GO" id="GO:0006270">
    <property type="term" value="P:DNA replication initiation"/>
    <property type="evidence" value="ECO:0007669"/>
    <property type="project" value="TreeGrafter"/>
</dbReference>
<dbReference type="CDD" id="cd10527">
    <property type="entry name" value="SET_LSMT"/>
    <property type="match status" value="1"/>
</dbReference>
<sequence>MERTVDVSLLEIPTPTVQREQETAAKKRRISSSASRSVSTALLPSLASANSGSFAEILPHFEPLLSAKEPQKSVKQREMLSTYHIQKMRETAENCLLNLNAKSFSRIEAFVESAHASTNTLSSSLPIKELPVALILGENQSLHDSMASRFLDSKRFYFAVLNPMNASDIKSCFKAIALQVILEQSVVPSDSLEIQSTGADGMDEDEVEGAKRTKGRKRDGAHVDLDVDAFDQDDENPVMVEDKSFVNHRTRKLAPHDIRALKSWWNAQPNSPAKSRGIVICVPEFERFNVAVFSHFVKVCSASMNEIPFTLLLGISTTLDIVFNACDKSVVRLLRCERFHLSKSDETVDALVSEHGNVQMTHDVFSQIFNGYWSNHKSIHALLDATQYSIMAHFHANPVSALMQADLDNVEIYPELLDRMRLLPSFEHHVQQLIEKDCLEEASILLNSRDPTAFLNLVQSARNDSAVHHAGIAFAIRIFMSTRELLKMPMPAGSVYSLYSRILGSDVDFGKDASTVKGFVGETCVLEVLKRLKAVKPLQLMEIVQSWQDAIQSFHYLDHVAEDVTAFERHVQQYHTKYKKKLKENDDSDTSDEEHRVQLNERLLPSSARKTRASQRAGLVGQVKEGSWVFFAGLVVDSFEALMRKLTRHHSTLLLNEIYYFGDYKILMKNFQPHPRPIIQTALGAASDYLACKCCKSNGTLHPSSLDMSIVYRLHSECGHLINVHDLFFGFELIVRNESPAPDMSSIQFRNLFNEEAFGPDTVLSFQSALCNLHDAVGVSRIHQTDHEEDGSCVENDCKFHVTLLAHYTCVFVRLFKVLFKIAIVFVGGKPVQNENSVQTVSQSINMAKATTQPRGASKKSNGNTAAKGDGKPMEARNQTVVTVTIAVAVVSVLIAVAVAVMGGQTVKSAAKKSSSSANADAESLAPLPIPAEATDPQTAALVGWLAERGVNHTGVFFAAKNGNRQVYTNKDFKVNEIVTLIPQEAIILDVNAAEDPTVVAYINGTKKEWAFIMSAFLTVHRYNSSWTPYLNTIPTYPTPLTWTTLELNALQATDLGEDTAKTKKEIETEWSKLKSVLPETSATLQMSDFLWSYQAVMAKFWMLQTQQNSLTSIIPIVDALNYAGKPNVKVHFNGVSGAVEMRATKRIRAGEQLNVTLNMDSTYKSLRLKGFTLPNNDKNEECRIIIMRENNDPSTYNMQGRLCLFQDLKSLTRAVRECHLGVPKEARVLKRLAKSLQDKLDKYRTTIEEDNAFLDVAVANGYTTNFVNAIRERRGEKVCLQKVLDKAEELLAKM</sequence>
<dbReference type="InterPro" id="IPR020795">
    <property type="entry name" value="ORC3"/>
</dbReference>
<feature type="region of interest" description="Disordered" evidence="6">
    <location>
        <begin position="195"/>
        <end position="216"/>
    </location>
</feature>
<dbReference type="CDD" id="cd20704">
    <property type="entry name" value="Orc3"/>
    <property type="match status" value="1"/>
</dbReference>
<evidence type="ECO:0000256" key="5">
    <source>
        <dbReference type="ARBA" id="ARBA00023242"/>
    </source>
</evidence>
<feature type="domain" description="Origin recognition complex subunit 3 winged helix C-terminal" evidence="10">
    <location>
        <begin position="676"/>
        <end position="741"/>
    </location>
</feature>
<dbReference type="GO" id="GO:0003688">
    <property type="term" value="F:DNA replication origin binding"/>
    <property type="evidence" value="ECO:0007669"/>
    <property type="project" value="TreeGrafter"/>
</dbReference>
<evidence type="ECO:0000259" key="9">
    <source>
        <dbReference type="Pfam" id="PF09273"/>
    </source>
</evidence>